<name>A0AA88UTB3_9ASTE</name>
<reference evidence="2" key="1">
    <citation type="submission" date="2022-12" db="EMBL/GenBank/DDBJ databases">
        <title>Draft genome assemblies for two species of Escallonia (Escalloniales).</title>
        <authorList>
            <person name="Chanderbali A."/>
            <person name="Dervinis C."/>
            <person name="Anghel I."/>
            <person name="Soltis D."/>
            <person name="Soltis P."/>
            <person name="Zapata F."/>
        </authorList>
    </citation>
    <scope>NUCLEOTIDE SEQUENCE</scope>
    <source>
        <strain evidence="2">UCBG92.1500</strain>
        <tissue evidence="2">Leaf</tissue>
    </source>
</reference>
<feature type="compositionally biased region" description="Polar residues" evidence="1">
    <location>
        <begin position="33"/>
        <end position="44"/>
    </location>
</feature>
<feature type="compositionally biased region" description="Low complexity" evidence="1">
    <location>
        <begin position="45"/>
        <end position="61"/>
    </location>
</feature>
<evidence type="ECO:0000313" key="3">
    <source>
        <dbReference type="Proteomes" id="UP001187471"/>
    </source>
</evidence>
<accession>A0AA88UTB3</accession>
<keyword evidence="3" id="KW-1185">Reference proteome</keyword>
<gene>
    <name evidence="2" type="ORF">RJ640_028509</name>
</gene>
<dbReference type="Proteomes" id="UP001187471">
    <property type="component" value="Unassembled WGS sequence"/>
</dbReference>
<evidence type="ECO:0000313" key="2">
    <source>
        <dbReference type="EMBL" id="KAK2993511.1"/>
    </source>
</evidence>
<feature type="compositionally biased region" description="Basic and acidic residues" evidence="1">
    <location>
        <begin position="18"/>
        <end position="27"/>
    </location>
</feature>
<dbReference type="EMBL" id="JAVXUO010000308">
    <property type="protein sequence ID" value="KAK2993511.1"/>
    <property type="molecule type" value="Genomic_DNA"/>
</dbReference>
<dbReference type="AlphaFoldDB" id="A0AA88UTB3"/>
<proteinExistence type="predicted"/>
<organism evidence="2 3">
    <name type="scientific">Escallonia rubra</name>
    <dbReference type="NCBI Taxonomy" id="112253"/>
    <lineage>
        <taxon>Eukaryota</taxon>
        <taxon>Viridiplantae</taxon>
        <taxon>Streptophyta</taxon>
        <taxon>Embryophyta</taxon>
        <taxon>Tracheophyta</taxon>
        <taxon>Spermatophyta</taxon>
        <taxon>Magnoliopsida</taxon>
        <taxon>eudicotyledons</taxon>
        <taxon>Gunneridae</taxon>
        <taxon>Pentapetalae</taxon>
        <taxon>asterids</taxon>
        <taxon>campanulids</taxon>
        <taxon>Escalloniales</taxon>
        <taxon>Escalloniaceae</taxon>
        <taxon>Escallonia</taxon>
    </lineage>
</organism>
<sequence length="204" mass="22512">MRDAKPLRSDNSPISKRKLPEENESQNRKKQRSTVTTPENKQLTSSVGHHGSEGSSKGEPSAPQTPALIRSLASPTIEFATDHHSQSAASPYLITDEYVNLARRLHMRALTKGPLLELKDKLEPGLLDRLEQLSNLGSTLEVGLEMADSVNLLKLFNFGDTKSELSLQKADAAAKRLHDGVALLKQEQDQLRAAVVDLLRSRLF</sequence>
<feature type="region of interest" description="Disordered" evidence="1">
    <location>
        <begin position="1"/>
        <end position="65"/>
    </location>
</feature>
<comment type="caution">
    <text evidence="2">The sequence shown here is derived from an EMBL/GenBank/DDBJ whole genome shotgun (WGS) entry which is preliminary data.</text>
</comment>
<evidence type="ECO:0000256" key="1">
    <source>
        <dbReference type="SAM" id="MobiDB-lite"/>
    </source>
</evidence>
<protein>
    <submittedName>
        <fullName evidence="2">Uncharacterized protein</fullName>
    </submittedName>
</protein>